<dbReference type="InterPro" id="IPR053142">
    <property type="entry name" value="PchR_regulatory_protein"/>
</dbReference>
<keyword evidence="6" id="KW-1185">Reference proteome</keyword>
<organism evidence="5 6">
    <name type="scientific">Tissierella simiarum</name>
    <dbReference type="NCBI Taxonomy" id="2841534"/>
    <lineage>
        <taxon>Bacteria</taxon>
        <taxon>Bacillati</taxon>
        <taxon>Bacillota</taxon>
        <taxon>Tissierellia</taxon>
        <taxon>Tissierellales</taxon>
        <taxon>Tissierellaceae</taxon>
        <taxon>Tissierella</taxon>
    </lineage>
</organism>
<evidence type="ECO:0000256" key="3">
    <source>
        <dbReference type="ARBA" id="ARBA00023163"/>
    </source>
</evidence>
<gene>
    <name evidence="5" type="ORF">KQI42_15545</name>
</gene>
<dbReference type="Pfam" id="PF12833">
    <property type="entry name" value="HTH_18"/>
    <property type="match status" value="1"/>
</dbReference>
<dbReference type="PANTHER" id="PTHR47893">
    <property type="entry name" value="REGULATORY PROTEIN PCHR"/>
    <property type="match status" value="1"/>
</dbReference>
<dbReference type="RefSeq" id="WP_216521140.1">
    <property type="nucleotide sequence ID" value="NZ_JAHLPM010000015.1"/>
</dbReference>
<keyword evidence="2" id="KW-0238">DNA-binding</keyword>
<dbReference type="InterPro" id="IPR018060">
    <property type="entry name" value="HTH_AraC"/>
</dbReference>
<dbReference type="EMBL" id="JAHLPM010000015">
    <property type="protein sequence ID" value="MBU5439431.1"/>
    <property type="molecule type" value="Genomic_DNA"/>
</dbReference>
<dbReference type="SMART" id="SM00342">
    <property type="entry name" value="HTH_ARAC"/>
    <property type="match status" value="1"/>
</dbReference>
<feature type="domain" description="HTH araC/xylS-type" evidence="4">
    <location>
        <begin position="228"/>
        <end position="326"/>
    </location>
</feature>
<reference evidence="5 6" key="1">
    <citation type="submission" date="2021-06" db="EMBL/GenBank/DDBJ databases">
        <authorList>
            <person name="Sun Q."/>
            <person name="Li D."/>
        </authorList>
    </citation>
    <scope>NUCLEOTIDE SEQUENCE [LARGE SCALE GENOMIC DNA]</scope>
    <source>
        <strain evidence="5 6">MSJ-40</strain>
    </source>
</reference>
<keyword evidence="1" id="KW-0805">Transcription regulation</keyword>
<evidence type="ECO:0000313" key="5">
    <source>
        <dbReference type="EMBL" id="MBU5439431.1"/>
    </source>
</evidence>
<evidence type="ECO:0000256" key="2">
    <source>
        <dbReference type="ARBA" id="ARBA00023125"/>
    </source>
</evidence>
<comment type="caution">
    <text evidence="5">The sequence shown here is derived from an EMBL/GenBank/DDBJ whole genome shotgun (WGS) entry which is preliminary data.</text>
</comment>
<dbReference type="PANTHER" id="PTHR47893:SF1">
    <property type="entry name" value="REGULATORY PROTEIN PCHR"/>
    <property type="match status" value="1"/>
</dbReference>
<accession>A0ABS6EA63</accession>
<dbReference type="Proteomes" id="UP000749471">
    <property type="component" value="Unassembled WGS sequence"/>
</dbReference>
<sequence>MQYSLYNEKIIKQGPISFFTEMLSFQSVIREGEHFLQPNPQEGNGFVYLINPSPGLFISISDWTPYKTIWHQYQLDQRRIELYLLETGDITLVQNGIRAFTIPTGVNLYLSRPSKGRFSFGANTPIKGINILLLEDYIKERIESCFSDEDFNYIDTFSWKTFNYNTPEITLLFLQIKQKLLSFGKSRLYYESKVGELLSIITSNFLHEKEQLKIAKNCVSPKDLKGLESVRNAIDRNVINPPDTTQLCQISAMGKTKLRESFKAMYGITLGEYIRTAKMKHSLILLANKELTVQSVAAHLGYASASKFSIAFKKIYGQSPEKYRKSVILNELY</sequence>
<dbReference type="PROSITE" id="PS00041">
    <property type="entry name" value="HTH_ARAC_FAMILY_1"/>
    <property type="match status" value="1"/>
</dbReference>
<proteinExistence type="predicted"/>
<evidence type="ECO:0000259" key="4">
    <source>
        <dbReference type="PROSITE" id="PS01124"/>
    </source>
</evidence>
<evidence type="ECO:0000313" key="6">
    <source>
        <dbReference type="Proteomes" id="UP000749471"/>
    </source>
</evidence>
<keyword evidence="3" id="KW-0804">Transcription</keyword>
<protein>
    <submittedName>
        <fullName evidence="5">AraC family transcriptional regulator</fullName>
    </submittedName>
</protein>
<name>A0ABS6EA63_9FIRM</name>
<dbReference type="PROSITE" id="PS01124">
    <property type="entry name" value="HTH_ARAC_FAMILY_2"/>
    <property type="match status" value="1"/>
</dbReference>
<dbReference type="InterPro" id="IPR018062">
    <property type="entry name" value="HTH_AraC-typ_CS"/>
</dbReference>
<evidence type="ECO:0000256" key="1">
    <source>
        <dbReference type="ARBA" id="ARBA00023015"/>
    </source>
</evidence>